<evidence type="ECO:0000256" key="2">
    <source>
        <dbReference type="ARBA" id="ARBA00022692"/>
    </source>
</evidence>
<accession>A0A3A1Y676</accession>
<protein>
    <recommendedName>
        <fullName evidence="8">Membrane protein required for colicin V production</fullName>
    </recommendedName>
</protein>
<keyword evidence="3 5" id="KW-1133">Transmembrane helix</keyword>
<dbReference type="PANTHER" id="PTHR37306:SF1">
    <property type="entry name" value="COLICIN V PRODUCTION PROTEIN"/>
    <property type="match status" value="1"/>
</dbReference>
<dbReference type="GO" id="GO:0009403">
    <property type="term" value="P:toxin biosynthetic process"/>
    <property type="evidence" value="ECO:0007669"/>
    <property type="project" value="InterPro"/>
</dbReference>
<feature type="transmembrane region" description="Helical" evidence="5">
    <location>
        <begin position="99"/>
        <end position="123"/>
    </location>
</feature>
<dbReference type="PANTHER" id="PTHR37306">
    <property type="entry name" value="COLICIN V PRODUCTION PROTEIN"/>
    <property type="match status" value="1"/>
</dbReference>
<name>A0A3A1Y676_9GAMM</name>
<comment type="subcellular location">
    <subcellularLocation>
        <location evidence="1">Membrane</location>
        <topology evidence="1">Multi-pass membrane protein</topology>
    </subcellularLocation>
</comment>
<keyword evidence="2 5" id="KW-0812">Transmembrane</keyword>
<comment type="caution">
    <text evidence="6">The sequence shown here is derived from an EMBL/GenBank/DDBJ whole genome shotgun (WGS) entry which is preliminary data.</text>
</comment>
<reference evidence="6 7" key="1">
    <citation type="submission" date="2017-08" db="EMBL/GenBank/DDBJ databases">
        <title>Reclassification of Bisgaard taxon 37 and 44.</title>
        <authorList>
            <person name="Christensen H."/>
        </authorList>
    </citation>
    <scope>NUCLEOTIDE SEQUENCE [LARGE SCALE GENOMIC DNA]</scope>
    <source>
        <strain evidence="6 7">B96_3</strain>
    </source>
</reference>
<dbReference type="EMBL" id="NRHC01000048">
    <property type="protein sequence ID" value="RIY32698.1"/>
    <property type="molecule type" value="Genomic_DNA"/>
</dbReference>
<evidence type="ECO:0000256" key="5">
    <source>
        <dbReference type="SAM" id="Phobius"/>
    </source>
</evidence>
<evidence type="ECO:0008006" key="8">
    <source>
        <dbReference type="Google" id="ProtNLM"/>
    </source>
</evidence>
<feature type="transmembrane region" description="Helical" evidence="5">
    <location>
        <begin position="59"/>
        <end position="78"/>
    </location>
</feature>
<dbReference type="InterPro" id="IPR003825">
    <property type="entry name" value="Colicin-V_CvpA"/>
</dbReference>
<keyword evidence="7" id="KW-1185">Reference proteome</keyword>
<feature type="transmembrane region" description="Helical" evidence="5">
    <location>
        <begin position="29"/>
        <end position="47"/>
    </location>
</feature>
<evidence type="ECO:0000256" key="4">
    <source>
        <dbReference type="ARBA" id="ARBA00023136"/>
    </source>
</evidence>
<sequence length="174" mass="19057">MFSIADLFLGIIVLVFFVRGYLKGFLGSVLSLVALAGSIFIALNYTSDFYNTLSKVPYVTSYPVIALIIVFLISYIFLGLAARALTALFGRSIVLSNPLLSLLGGVIYAFVTILVISVVYTLLKENGVDVDHIVSSFDQSYSKRVIDYCNSGFNITEKVKEIFNPTVIDKALGK</sequence>
<dbReference type="OrthoDB" id="5677904at2"/>
<keyword evidence="4 5" id="KW-0472">Membrane</keyword>
<dbReference type="GO" id="GO:0016020">
    <property type="term" value="C:membrane"/>
    <property type="evidence" value="ECO:0007669"/>
    <property type="project" value="UniProtKB-SubCell"/>
</dbReference>
<dbReference type="RefSeq" id="WP_119525147.1">
    <property type="nucleotide sequence ID" value="NZ_NRHC01000048.1"/>
</dbReference>
<proteinExistence type="predicted"/>
<dbReference type="Pfam" id="PF02674">
    <property type="entry name" value="Colicin_V"/>
    <property type="match status" value="1"/>
</dbReference>
<evidence type="ECO:0000313" key="6">
    <source>
        <dbReference type="EMBL" id="RIY32698.1"/>
    </source>
</evidence>
<gene>
    <name evidence="6" type="ORF">CKF54_04380</name>
</gene>
<dbReference type="AlphaFoldDB" id="A0A3A1Y676"/>
<evidence type="ECO:0000256" key="3">
    <source>
        <dbReference type="ARBA" id="ARBA00022989"/>
    </source>
</evidence>
<evidence type="ECO:0000313" key="7">
    <source>
        <dbReference type="Proteomes" id="UP000265691"/>
    </source>
</evidence>
<dbReference type="Proteomes" id="UP000265691">
    <property type="component" value="Unassembled WGS sequence"/>
</dbReference>
<organism evidence="6 7">
    <name type="scientific">Psittacicella hinzii</name>
    <dbReference type="NCBI Taxonomy" id="2028575"/>
    <lineage>
        <taxon>Bacteria</taxon>
        <taxon>Pseudomonadati</taxon>
        <taxon>Pseudomonadota</taxon>
        <taxon>Gammaproteobacteria</taxon>
        <taxon>Pasteurellales</taxon>
        <taxon>Psittacicellaceae</taxon>
        <taxon>Psittacicella</taxon>
    </lineage>
</organism>
<evidence type="ECO:0000256" key="1">
    <source>
        <dbReference type="ARBA" id="ARBA00004141"/>
    </source>
</evidence>
<feature type="transmembrane region" description="Helical" evidence="5">
    <location>
        <begin position="6"/>
        <end position="22"/>
    </location>
</feature>